<feature type="compositionally biased region" description="Polar residues" evidence="1">
    <location>
        <begin position="184"/>
        <end position="199"/>
    </location>
</feature>
<feature type="compositionally biased region" description="Polar residues" evidence="1">
    <location>
        <begin position="345"/>
        <end position="361"/>
    </location>
</feature>
<evidence type="ECO:0000256" key="1">
    <source>
        <dbReference type="SAM" id="MobiDB-lite"/>
    </source>
</evidence>
<proteinExistence type="predicted"/>
<feature type="region of interest" description="Disordered" evidence="1">
    <location>
        <begin position="143"/>
        <end position="234"/>
    </location>
</feature>
<dbReference type="EMBL" id="KN838546">
    <property type="protein sequence ID" value="KIK07550.1"/>
    <property type="molecule type" value="Genomic_DNA"/>
</dbReference>
<feature type="compositionally biased region" description="Basic residues" evidence="1">
    <location>
        <begin position="153"/>
        <end position="163"/>
    </location>
</feature>
<dbReference type="Proteomes" id="UP000054477">
    <property type="component" value="Unassembled WGS sequence"/>
</dbReference>
<protein>
    <submittedName>
        <fullName evidence="2">Uncharacterized protein</fullName>
    </submittedName>
</protein>
<feature type="compositionally biased region" description="Low complexity" evidence="1">
    <location>
        <begin position="307"/>
        <end position="344"/>
    </location>
</feature>
<feature type="compositionally biased region" description="Low complexity" evidence="1">
    <location>
        <begin position="272"/>
        <end position="291"/>
    </location>
</feature>
<dbReference type="AlphaFoldDB" id="A0A0C9X5W4"/>
<feature type="region of interest" description="Disordered" evidence="1">
    <location>
        <begin position="267"/>
        <end position="367"/>
    </location>
</feature>
<accession>A0A0C9X5W4</accession>
<organism evidence="2 3">
    <name type="scientific">Laccaria amethystina LaAM-08-1</name>
    <dbReference type="NCBI Taxonomy" id="1095629"/>
    <lineage>
        <taxon>Eukaryota</taxon>
        <taxon>Fungi</taxon>
        <taxon>Dikarya</taxon>
        <taxon>Basidiomycota</taxon>
        <taxon>Agaricomycotina</taxon>
        <taxon>Agaricomycetes</taxon>
        <taxon>Agaricomycetidae</taxon>
        <taxon>Agaricales</taxon>
        <taxon>Agaricineae</taxon>
        <taxon>Hydnangiaceae</taxon>
        <taxon>Laccaria</taxon>
    </lineage>
</organism>
<evidence type="ECO:0000313" key="3">
    <source>
        <dbReference type="Proteomes" id="UP000054477"/>
    </source>
</evidence>
<reference evidence="3" key="2">
    <citation type="submission" date="2015-01" db="EMBL/GenBank/DDBJ databases">
        <title>Evolutionary Origins and Diversification of the Mycorrhizal Mutualists.</title>
        <authorList>
            <consortium name="DOE Joint Genome Institute"/>
            <consortium name="Mycorrhizal Genomics Consortium"/>
            <person name="Kohler A."/>
            <person name="Kuo A."/>
            <person name="Nagy L.G."/>
            <person name="Floudas D."/>
            <person name="Copeland A."/>
            <person name="Barry K.W."/>
            <person name="Cichocki N."/>
            <person name="Veneault-Fourrey C."/>
            <person name="LaButti K."/>
            <person name="Lindquist E.A."/>
            <person name="Lipzen A."/>
            <person name="Lundell T."/>
            <person name="Morin E."/>
            <person name="Murat C."/>
            <person name="Riley R."/>
            <person name="Ohm R."/>
            <person name="Sun H."/>
            <person name="Tunlid A."/>
            <person name="Henrissat B."/>
            <person name="Grigoriev I.V."/>
            <person name="Hibbett D.S."/>
            <person name="Martin F."/>
        </authorList>
    </citation>
    <scope>NUCLEOTIDE SEQUENCE [LARGE SCALE GENOMIC DNA]</scope>
    <source>
        <strain evidence="3">LaAM-08-1</strain>
    </source>
</reference>
<evidence type="ECO:0000313" key="2">
    <source>
        <dbReference type="EMBL" id="KIK07550.1"/>
    </source>
</evidence>
<dbReference type="HOGENOM" id="CLU_611195_0_0_1"/>
<dbReference type="STRING" id="1095629.A0A0C9X5W4"/>
<gene>
    <name evidence="2" type="ORF">K443DRAFT_673146</name>
</gene>
<keyword evidence="3" id="KW-1185">Reference proteome</keyword>
<reference evidence="2 3" key="1">
    <citation type="submission" date="2014-04" db="EMBL/GenBank/DDBJ databases">
        <authorList>
            <consortium name="DOE Joint Genome Institute"/>
            <person name="Kuo A."/>
            <person name="Kohler A."/>
            <person name="Nagy L.G."/>
            <person name="Floudas D."/>
            <person name="Copeland A."/>
            <person name="Barry K.W."/>
            <person name="Cichocki N."/>
            <person name="Veneault-Fourrey C."/>
            <person name="LaButti K."/>
            <person name="Lindquist E.A."/>
            <person name="Lipzen A."/>
            <person name="Lundell T."/>
            <person name="Morin E."/>
            <person name="Murat C."/>
            <person name="Sun H."/>
            <person name="Tunlid A."/>
            <person name="Henrissat B."/>
            <person name="Grigoriev I.V."/>
            <person name="Hibbett D.S."/>
            <person name="Martin F."/>
            <person name="Nordberg H.P."/>
            <person name="Cantor M.N."/>
            <person name="Hua S.X."/>
        </authorList>
    </citation>
    <scope>NUCLEOTIDE SEQUENCE [LARGE SCALE GENOMIC DNA]</scope>
    <source>
        <strain evidence="2 3">LaAM-08-1</strain>
    </source>
</reference>
<sequence>MLEATLSSSDIQGLRDSRPLLPIVDLAANNAGERNSFIKPLQIPSITLSSDGSLAARRLSLTPGRKPLRSSPLAGPSVSPLVIIDDADCDHESDTLRLSKPEVIALPQLPAKTLVPRPKSSEGVMPIPDRRLSIAWDASPNSSLSPLDTLRRPEKHRLKRPRSAHSPADAYNFSRPQDFPVSATDDSASPRTTSSNLSSRRPHSFYIDPTAIPSGPPHFPDAVPQSAPRSPTDNSWYIASPYDVTPRFSRLGLASSGVVLPVSAKAHRAGKPSTLSLHSSPSSSTLKPRSTIPNKLIRSAGSTPSNSVVHLTSSTPSLTLSSSNESVTDSGPPTPSPTSMTDVSAPSSASTTDVSSHTSDYQGRRKFSFSRMRKNSLARVRSLRFKSSHTNPYPSFEKEIVLVGSPHEPMVRSQAVDSSPPNRTNFLDMEESVVQSEPQSAPKPDPVSRGGTIKRMWKSLAGGGRNRS</sequence>
<name>A0A0C9X5W4_9AGAR</name>
<feature type="region of interest" description="Disordered" evidence="1">
    <location>
        <begin position="430"/>
        <end position="468"/>
    </location>
</feature>
<dbReference type="OrthoDB" id="3070411at2759"/>